<evidence type="ECO:0000313" key="1">
    <source>
        <dbReference type="EMBL" id="MBI4595416.1"/>
    </source>
</evidence>
<organism evidence="1 2">
    <name type="scientific">Tectimicrobiota bacterium</name>
    <dbReference type="NCBI Taxonomy" id="2528274"/>
    <lineage>
        <taxon>Bacteria</taxon>
        <taxon>Pseudomonadati</taxon>
        <taxon>Nitrospinota/Tectimicrobiota group</taxon>
        <taxon>Candidatus Tectimicrobiota</taxon>
    </lineage>
</organism>
<accession>A0A933GKA8</accession>
<reference evidence="1" key="1">
    <citation type="submission" date="2020-07" db="EMBL/GenBank/DDBJ databases">
        <title>Huge and variable diversity of episymbiotic CPR bacteria and DPANN archaea in groundwater ecosystems.</title>
        <authorList>
            <person name="He C.Y."/>
            <person name="Keren R."/>
            <person name="Whittaker M."/>
            <person name="Farag I.F."/>
            <person name="Doudna J."/>
            <person name="Cate J.H.D."/>
            <person name="Banfield J.F."/>
        </authorList>
    </citation>
    <scope>NUCLEOTIDE SEQUENCE</scope>
    <source>
        <strain evidence="1">NC_groundwater_1482_Ag_S-0.65um_47_24</strain>
    </source>
</reference>
<evidence type="ECO:0000313" key="2">
    <source>
        <dbReference type="Proteomes" id="UP000772181"/>
    </source>
</evidence>
<proteinExistence type="predicted"/>
<sequence>MQLLEEIKRHADLLKAETFALYLAAQHPETRWYAKFLYLKAALLAGFGFQYHVNISCPLLGAT</sequence>
<protein>
    <submittedName>
        <fullName evidence="1">Uncharacterized protein</fullName>
    </submittedName>
</protein>
<dbReference type="Proteomes" id="UP000772181">
    <property type="component" value="Unassembled WGS sequence"/>
</dbReference>
<comment type="caution">
    <text evidence="1">The sequence shown here is derived from an EMBL/GenBank/DDBJ whole genome shotgun (WGS) entry which is preliminary data.</text>
</comment>
<gene>
    <name evidence="1" type="ORF">HY730_03450</name>
</gene>
<name>A0A933GKA8_UNCTE</name>
<dbReference type="EMBL" id="JACQWF010000153">
    <property type="protein sequence ID" value="MBI4595416.1"/>
    <property type="molecule type" value="Genomic_DNA"/>
</dbReference>
<dbReference type="AlphaFoldDB" id="A0A933GKA8"/>